<dbReference type="InterPro" id="IPR036038">
    <property type="entry name" value="Aminotransferase-like"/>
</dbReference>
<evidence type="ECO:0000313" key="4">
    <source>
        <dbReference type="EMBL" id="MQL81220.1"/>
    </source>
</evidence>
<dbReference type="PANTHER" id="PTHR42743">
    <property type="entry name" value="AMINO-ACID AMINOTRANSFERASE"/>
    <property type="match status" value="1"/>
</dbReference>
<dbReference type="Gene3D" id="3.30.470.10">
    <property type="match status" value="1"/>
</dbReference>
<organism evidence="4 5">
    <name type="scientific">Colocasia esculenta</name>
    <name type="common">Wild taro</name>
    <name type="synonym">Arum esculentum</name>
    <dbReference type="NCBI Taxonomy" id="4460"/>
    <lineage>
        <taxon>Eukaryota</taxon>
        <taxon>Viridiplantae</taxon>
        <taxon>Streptophyta</taxon>
        <taxon>Embryophyta</taxon>
        <taxon>Tracheophyta</taxon>
        <taxon>Spermatophyta</taxon>
        <taxon>Magnoliopsida</taxon>
        <taxon>Liliopsida</taxon>
        <taxon>Araceae</taxon>
        <taxon>Aroideae</taxon>
        <taxon>Colocasieae</taxon>
        <taxon>Colocasia</taxon>
    </lineage>
</organism>
<protein>
    <submittedName>
        <fullName evidence="4">Uncharacterized protein</fullName>
    </submittedName>
</protein>
<evidence type="ECO:0000313" key="5">
    <source>
        <dbReference type="Proteomes" id="UP000652761"/>
    </source>
</evidence>
<name>A0A843UH56_COLES</name>
<dbReference type="AlphaFoldDB" id="A0A843UH56"/>
<proteinExistence type="inferred from homology"/>
<sequence length="570" mass="61914">MQGDGAGIVAGLAAREGRGIPPVNEFCRLRPRLRKPDFAGFFSYGSVGCCLLRSAPSEFSENELQPAGTCSSVVSPVSFFHKQVRKIDPSMSKAGSGVLKNRVFLPPHPNYLASSAIPREKAPGRSQGHGVEAGCAAEIPPKRHRRGEGTPASSRCMRRRRRPESPIWWSPAPASSGVEVEGGVALGVPFRGEFPPGGGFEGGMELNVPILSCSEVMERLKESQEMRSSDQQYLAMYSSISGGITTDPAAMVIPMDDHMVHRGHGVFDTATIEDGYLYELDNHLDRFLRSASMAKINLPFDLSSMRSILVQTVSASKCRKGSLRYWLSAGPGDFLLSSSGCHKSAFYAIVIHDQSPSNQKGVKVITSTIPIKSPQFAAMKSVNYLPNVLSKMEAEEHGAYVAIWLDDEGYIAEGPNMNVAFVTEQRELVMPHFDKILSGCTARRILVLAERLVLNGTLSRVGLCNMTVEEGKMVREMMLIGSGVLVKPILQWDESIIGDGKEGPVAQSLLDLLLEDMRSGPADVRTPVDLEPPIQRILLQVLGDLDTTFISDFMSSGSICRIISIGCSVL</sequence>
<dbReference type="SUPFAM" id="SSF56752">
    <property type="entry name" value="D-aminoacid aminotransferase-like PLP-dependent enzymes"/>
    <property type="match status" value="1"/>
</dbReference>
<comment type="cofactor">
    <cofactor evidence="1">
        <name>pyridoxal 5'-phosphate</name>
        <dbReference type="ChEBI" id="CHEBI:597326"/>
    </cofactor>
</comment>
<reference evidence="4" key="1">
    <citation type="submission" date="2017-07" db="EMBL/GenBank/DDBJ databases">
        <title>Taro Niue Genome Assembly and Annotation.</title>
        <authorList>
            <person name="Atibalentja N."/>
            <person name="Keating K."/>
            <person name="Fields C.J."/>
        </authorList>
    </citation>
    <scope>NUCLEOTIDE SEQUENCE</scope>
    <source>
        <strain evidence="4">Niue_2</strain>
        <tissue evidence="4">Leaf</tissue>
    </source>
</reference>
<accession>A0A843UH56</accession>
<gene>
    <name evidence="4" type="ORF">Taro_013671</name>
</gene>
<dbReference type="InterPro" id="IPR050571">
    <property type="entry name" value="Class-IV_PLP-Dep_Aminotrnsfr"/>
</dbReference>
<dbReference type="GO" id="GO:0046394">
    <property type="term" value="P:carboxylic acid biosynthetic process"/>
    <property type="evidence" value="ECO:0007669"/>
    <property type="project" value="UniProtKB-ARBA"/>
</dbReference>
<dbReference type="PANTHER" id="PTHR42743:SF22">
    <property type="entry name" value="D-AMINO-ACID TRANSAMINASE, CHLOROPLASTIC"/>
    <property type="match status" value="1"/>
</dbReference>
<dbReference type="GO" id="GO:0003824">
    <property type="term" value="F:catalytic activity"/>
    <property type="evidence" value="ECO:0007669"/>
    <property type="project" value="InterPro"/>
</dbReference>
<dbReference type="FunFam" id="3.20.10.10:FF:000002">
    <property type="entry name" value="D-alanine aminotransferase"/>
    <property type="match status" value="1"/>
</dbReference>
<evidence type="ECO:0000256" key="1">
    <source>
        <dbReference type="ARBA" id="ARBA00001933"/>
    </source>
</evidence>
<dbReference type="OrthoDB" id="25921at2759"/>
<dbReference type="Pfam" id="PF01063">
    <property type="entry name" value="Aminotran_4"/>
    <property type="match status" value="1"/>
</dbReference>
<dbReference type="Proteomes" id="UP000652761">
    <property type="component" value="Unassembled WGS sequence"/>
</dbReference>
<comment type="similarity">
    <text evidence="2">Belongs to the class-IV pyridoxal-phosphate-dependent aminotransferase family.</text>
</comment>
<keyword evidence="3" id="KW-0663">Pyridoxal phosphate</keyword>
<comment type="caution">
    <text evidence="4">The sequence shown here is derived from an EMBL/GenBank/DDBJ whole genome shotgun (WGS) entry which is preliminary data.</text>
</comment>
<dbReference type="Gene3D" id="3.20.10.10">
    <property type="entry name" value="D-amino Acid Aminotransferase, subunit A, domain 2"/>
    <property type="match status" value="1"/>
</dbReference>
<evidence type="ECO:0000256" key="2">
    <source>
        <dbReference type="ARBA" id="ARBA00009320"/>
    </source>
</evidence>
<dbReference type="InterPro" id="IPR043132">
    <property type="entry name" value="BCAT-like_C"/>
</dbReference>
<dbReference type="InterPro" id="IPR001544">
    <property type="entry name" value="Aminotrans_IV"/>
</dbReference>
<keyword evidence="5" id="KW-1185">Reference proteome</keyword>
<dbReference type="EMBL" id="NMUH01000554">
    <property type="protein sequence ID" value="MQL81220.1"/>
    <property type="molecule type" value="Genomic_DNA"/>
</dbReference>
<dbReference type="InterPro" id="IPR043131">
    <property type="entry name" value="BCAT-like_N"/>
</dbReference>
<evidence type="ECO:0000256" key="3">
    <source>
        <dbReference type="ARBA" id="ARBA00022898"/>
    </source>
</evidence>
<dbReference type="FunFam" id="3.30.470.10:FF:000008">
    <property type="entry name" value="D-amino-acid transaminase, chloroplastic"/>
    <property type="match status" value="1"/>
</dbReference>
<dbReference type="GO" id="GO:0008652">
    <property type="term" value="P:amino acid biosynthetic process"/>
    <property type="evidence" value="ECO:0007669"/>
    <property type="project" value="UniProtKB-ARBA"/>
</dbReference>